<name>A0A379WTQ6_SALET</name>
<organism evidence="1 2">
    <name type="scientific">Salmonella enterica I</name>
    <dbReference type="NCBI Taxonomy" id="59201"/>
    <lineage>
        <taxon>Bacteria</taxon>
        <taxon>Pseudomonadati</taxon>
        <taxon>Pseudomonadota</taxon>
        <taxon>Gammaproteobacteria</taxon>
        <taxon>Enterobacterales</taxon>
        <taxon>Enterobacteriaceae</taxon>
        <taxon>Salmonella</taxon>
    </lineage>
</organism>
<evidence type="ECO:0000313" key="1">
    <source>
        <dbReference type="EMBL" id="SUH37310.1"/>
    </source>
</evidence>
<reference evidence="1 2" key="1">
    <citation type="submission" date="2018-06" db="EMBL/GenBank/DDBJ databases">
        <authorList>
            <consortium name="Pathogen Informatics"/>
            <person name="Doyle S."/>
        </authorList>
    </citation>
    <scope>NUCLEOTIDE SEQUENCE [LARGE SCALE GENOMIC DNA]</scope>
    <source>
        <strain evidence="1 2">NCTC8261</strain>
    </source>
</reference>
<dbReference type="Proteomes" id="UP000254712">
    <property type="component" value="Unassembled WGS sequence"/>
</dbReference>
<proteinExistence type="predicted"/>
<accession>A0A379WTQ6</accession>
<sequence>MAAVARGRIFALRTEEVTSRRNGRQKYLSGHDAVNRGFCVGLGFSRHFRPVGDAFGKDKIHVGNTDKTKEHFQVSAIKSVGCLYGYRRDWREPPRVYRLPDLPGLFRYSESDTGAGNQIKVVFQLRRDIENCTSAPQ</sequence>
<protein>
    <submittedName>
        <fullName evidence="1">Uncharacterized protein</fullName>
    </submittedName>
</protein>
<gene>
    <name evidence="1" type="ORF">NCTC8261_03603</name>
</gene>
<dbReference type="EMBL" id="UGXT01000002">
    <property type="protein sequence ID" value="SUH37310.1"/>
    <property type="molecule type" value="Genomic_DNA"/>
</dbReference>
<dbReference type="AlphaFoldDB" id="A0A379WTQ6"/>
<evidence type="ECO:0000313" key="2">
    <source>
        <dbReference type="Proteomes" id="UP000254712"/>
    </source>
</evidence>